<comment type="caution">
    <text evidence="2">The sequence shown here is derived from an EMBL/GenBank/DDBJ whole genome shotgun (WGS) entry which is preliminary data.</text>
</comment>
<dbReference type="AlphaFoldDB" id="A0A401TIT0"/>
<gene>
    <name evidence="2" type="ORF">chiPu_0026679</name>
</gene>
<proteinExistence type="predicted"/>
<dbReference type="GO" id="GO:0006508">
    <property type="term" value="P:proteolysis"/>
    <property type="evidence" value="ECO:0007669"/>
    <property type="project" value="InterPro"/>
</dbReference>
<dbReference type="SUPFAM" id="SSF52129">
    <property type="entry name" value="Caspase-like"/>
    <property type="match status" value="1"/>
</dbReference>
<keyword evidence="3" id="KW-1185">Reference proteome</keyword>
<evidence type="ECO:0000313" key="2">
    <source>
        <dbReference type="EMBL" id="GCC42538.1"/>
    </source>
</evidence>
<dbReference type="GO" id="GO:0004197">
    <property type="term" value="F:cysteine-type endopeptidase activity"/>
    <property type="evidence" value="ECO:0007669"/>
    <property type="project" value="InterPro"/>
</dbReference>
<evidence type="ECO:0000259" key="1">
    <source>
        <dbReference type="PROSITE" id="PS50208"/>
    </source>
</evidence>
<reference evidence="2 3" key="1">
    <citation type="journal article" date="2018" name="Nat. Ecol. Evol.">
        <title>Shark genomes provide insights into elasmobranch evolution and the origin of vertebrates.</title>
        <authorList>
            <person name="Hara Y"/>
            <person name="Yamaguchi K"/>
            <person name="Onimaru K"/>
            <person name="Kadota M"/>
            <person name="Koyanagi M"/>
            <person name="Keeley SD"/>
            <person name="Tatsumi K"/>
            <person name="Tanaka K"/>
            <person name="Motone F"/>
            <person name="Kageyama Y"/>
            <person name="Nozu R"/>
            <person name="Adachi N"/>
            <person name="Nishimura O"/>
            <person name="Nakagawa R"/>
            <person name="Tanegashima C"/>
            <person name="Kiyatake I"/>
            <person name="Matsumoto R"/>
            <person name="Murakumo K"/>
            <person name="Nishida K"/>
            <person name="Terakita A"/>
            <person name="Kuratani S"/>
            <person name="Sato K"/>
            <person name="Hyodo S Kuraku.S."/>
        </authorList>
    </citation>
    <scope>NUCLEOTIDE SEQUENCE [LARGE SCALE GENOMIC DNA]</scope>
</reference>
<organism evidence="2 3">
    <name type="scientific">Chiloscyllium punctatum</name>
    <name type="common">Brownbanded bambooshark</name>
    <name type="synonym">Hemiscyllium punctatum</name>
    <dbReference type="NCBI Taxonomy" id="137246"/>
    <lineage>
        <taxon>Eukaryota</taxon>
        <taxon>Metazoa</taxon>
        <taxon>Chordata</taxon>
        <taxon>Craniata</taxon>
        <taxon>Vertebrata</taxon>
        <taxon>Chondrichthyes</taxon>
        <taxon>Elasmobranchii</taxon>
        <taxon>Galeomorphii</taxon>
        <taxon>Galeoidea</taxon>
        <taxon>Orectolobiformes</taxon>
        <taxon>Hemiscylliidae</taxon>
        <taxon>Chiloscyllium</taxon>
    </lineage>
</organism>
<name>A0A401TIT0_CHIPU</name>
<sequence length="81" mass="9083">TDKVALLIGNMNYVNHPKLLATVMDVFELSNLLQQLNFRVVSLMDLTKEEMQSAVKQFLQLLDAGVYGKRAVMELCVPTSP</sequence>
<dbReference type="EMBL" id="BEZZ01085278">
    <property type="protein sequence ID" value="GCC42538.1"/>
    <property type="molecule type" value="Genomic_DNA"/>
</dbReference>
<dbReference type="Pfam" id="PF00656">
    <property type="entry name" value="Peptidase_C14"/>
    <property type="match status" value="1"/>
</dbReference>
<dbReference type="InterPro" id="IPR011600">
    <property type="entry name" value="Pept_C14_caspase"/>
</dbReference>
<dbReference type="Gene3D" id="3.40.50.1460">
    <property type="match status" value="1"/>
</dbReference>
<feature type="domain" description="Caspase family p20" evidence="1">
    <location>
        <begin position="1"/>
        <end position="58"/>
    </location>
</feature>
<accession>A0A401TIT0</accession>
<feature type="non-terminal residue" evidence="2">
    <location>
        <position position="1"/>
    </location>
</feature>
<dbReference type="OrthoDB" id="412369at2759"/>
<dbReference type="InterPro" id="IPR029030">
    <property type="entry name" value="Caspase-like_dom_sf"/>
</dbReference>
<dbReference type="InterPro" id="IPR052039">
    <property type="entry name" value="Caspase-related_regulators"/>
</dbReference>
<dbReference type="Proteomes" id="UP000287033">
    <property type="component" value="Unassembled WGS sequence"/>
</dbReference>
<dbReference type="InterPro" id="IPR001309">
    <property type="entry name" value="Pept_C14_p20"/>
</dbReference>
<evidence type="ECO:0000313" key="3">
    <source>
        <dbReference type="Proteomes" id="UP000287033"/>
    </source>
</evidence>
<dbReference type="PANTHER" id="PTHR22576:SF38">
    <property type="entry name" value="MUCOSA-ASSOCIATED LYMPHOID TISSUE LYMPHOMA TRANSLOCATION PROTEIN 1-LIKE"/>
    <property type="match status" value="1"/>
</dbReference>
<protein>
    <recommendedName>
        <fullName evidence="1">Caspase family p20 domain-containing protein</fullName>
    </recommendedName>
</protein>
<dbReference type="STRING" id="137246.A0A401TIT0"/>
<dbReference type="PANTHER" id="PTHR22576">
    <property type="entry name" value="MUCOSA ASSOCIATED LYMPHOID TISSUE LYMPHOMA TRANSLOCATION PROTEIN 1/PARACASPASE"/>
    <property type="match status" value="1"/>
</dbReference>
<dbReference type="PROSITE" id="PS50208">
    <property type="entry name" value="CASPASE_P20"/>
    <property type="match status" value="1"/>
</dbReference>